<evidence type="ECO:0000313" key="2">
    <source>
        <dbReference type="EMBL" id="MCY9764968.1"/>
    </source>
</evidence>
<protein>
    <recommendedName>
        <fullName evidence="4">Phage protein</fullName>
    </recommendedName>
</protein>
<sequence>MEARGVQSLNSIFTQSIEKKAVSEVPKKTARKERSDKLKDIKFPVTPEQRERLRRLAKQLPQESKRNETVSNTVHLLQALKHYQLYPERCHEVVYKDTGQYMHAKPARRDFEQIEELALLWNTSIRKATHRLIMNYLDCGEVVIRFEQV</sequence>
<dbReference type="GeneID" id="94492172"/>
<keyword evidence="3" id="KW-1185">Reference proteome</keyword>
<gene>
    <name evidence="2" type="ORF">M5X12_31210</name>
</gene>
<comment type="caution">
    <text evidence="2">The sequence shown here is derived from an EMBL/GenBank/DDBJ whole genome shotgun (WGS) entry which is preliminary data.</text>
</comment>
<name>A0ABT4H8A0_PAEAL</name>
<accession>A0ABT4H8A0</accession>
<dbReference type="RefSeq" id="WP_262866919.1">
    <property type="nucleotide sequence ID" value="NZ_JAMDLX010000053.1"/>
</dbReference>
<organism evidence="2 3">
    <name type="scientific">Paenibacillus alvei</name>
    <name type="common">Bacillus alvei</name>
    <dbReference type="NCBI Taxonomy" id="44250"/>
    <lineage>
        <taxon>Bacteria</taxon>
        <taxon>Bacillati</taxon>
        <taxon>Bacillota</taxon>
        <taxon>Bacilli</taxon>
        <taxon>Bacillales</taxon>
        <taxon>Paenibacillaceae</taxon>
        <taxon>Paenibacillus</taxon>
    </lineage>
</organism>
<evidence type="ECO:0000256" key="1">
    <source>
        <dbReference type="SAM" id="MobiDB-lite"/>
    </source>
</evidence>
<evidence type="ECO:0008006" key="4">
    <source>
        <dbReference type="Google" id="ProtNLM"/>
    </source>
</evidence>
<evidence type="ECO:0000313" key="3">
    <source>
        <dbReference type="Proteomes" id="UP001527181"/>
    </source>
</evidence>
<feature type="compositionally biased region" description="Basic and acidic residues" evidence="1">
    <location>
        <begin position="20"/>
        <end position="42"/>
    </location>
</feature>
<reference evidence="2 3" key="1">
    <citation type="submission" date="2022-05" db="EMBL/GenBank/DDBJ databases">
        <title>Genome Sequencing of Bee-Associated Microbes.</title>
        <authorList>
            <person name="Dunlap C."/>
        </authorList>
    </citation>
    <scope>NUCLEOTIDE SEQUENCE [LARGE SCALE GENOMIC DNA]</scope>
    <source>
        <strain evidence="2 3">NRRL B-04010</strain>
    </source>
</reference>
<dbReference type="EMBL" id="JAMDNP010000141">
    <property type="protein sequence ID" value="MCY9764968.1"/>
    <property type="molecule type" value="Genomic_DNA"/>
</dbReference>
<feature type="region of interest" description="Disordered" evidence="1">
    <location>
        <begin position="20"/>
        <end position="44"/>
    </location>
</feature>
<dbReference type="Proteomes" id="UP001527181">
    <property type="component" value="Unassembled WGS sequence"/>
</dbReference>
<proteinExistence type="predicted"/>